<reference evidence="1 2" key="1">
    <citation type="submission" date="2018-10" db="EMBL/GenBank/DDBJ databases">
        <title>A high-quality apple genome assembly.</title>
        <authorList>
            <person name="Hu J."/>
        </authorList>
    </citation>
    <scope>NUCLEOTIDE SEQUENCE [LARGE SCALE GENOMIC DNA]</scope>
    <source>
        <strain evidence="2">cv. HFTH1</strain>
        <tissue evidence="1">Young leaf</tissue>
    </source>
</reference>
<dbReference type="InterPro" id="IPR036408">
    <property type="entry name" value="PSI_PsaA/B_sf"/>
</dbReference>
<comment type="caution">
    <text evidence="1">The sequence shown here is derived from an EMBL/GenBank/DDBJ whole genome shotgun (WGS) entry which is preliminary data.</text>
</comment>
<dbReference type="Gene3D" id="1.20.1130.10">
    <property type="entry name" value="Photosystem I PsaA/PsaB"/>
    <property type="match status" value="2"/>
</dbReference>
<gene>
    <name evidence="1" type="ORF">DVH24_039462</name>
</gene>
<dbReference type="EMBL" id="RDQH01000341">
    <property type="protein sequence ID" value="RXH75763.1"/>
    <property type="molecule type" value="Genomic_DNA"/>
</dbReference>
<protein>
    <submittedName>
        <fullName evidence="1">Uncharacterized protein</fullName>
    </submittedName>
</protein>
<sequence>MYFHGACFSNYEAWLSDPTHIGPSVLVVWSIVHQEILNVSLIPRCRIYVKSPFSMATRPWFSFLDGAPKFITFCGRLNPVIRGLWLTDMAHHHLTIVILFLVVGYMYRTNWGDLEG</sequence>
<dbReference type="PANTHER" id="PTHR30128">
    <property type="entry name" value="OUTER MEMBRANE PROTEIN, OMPA-RELATED"/>
    <property type="match status" value="1"/>
</dbReference>
<dbReference type="SUPFAM" id="SSF81558">
    <property type="entry name" value="Photosystem I subunits PsaA/PsaB"/>
    <property type="match status" value="1"/>
</dbReference>
<dbReference type="InterPro" id="IPR001280">
    <property type="entry name" value="PSI_PsaA/B"/>
</dbReference>
<proteinExistence type="predicted"/>
<evidence type="ECO:0000313" key="1">
    <source>
        <dbReference type="EMBL" id="RXH75763.1"/>
    </source>
</evidence>
<accession>A0A498I3U8</accession>
<dbReference type="GO" id="GO:0009535">
    <property type="term" value="C:chloroplast thylakoid membrane"/>
    <property type="evidence" value="ECO:0007669"/>
    <property type="project" value="TreeGrafter"/>
</dbReference>
<dbReference type="AlphaFoldDB" id="A0A498I3U8"/>
<dbReference type="PANTHER" id="PTHR30128:SF19">
    <property type="entry name" value="PHOTOSYSTEM I P700 CHLOROPHYLL A APOPROTEIN A1-RELATED"/>
    <property type="match status" value="1"/>
</dbReference>
<keyword evidence="2" id="KW-1185">Reference proteome</keyword>
<dbReference type="STRING" id="3750.A0A498I3U8"/>
<dbReference type="Pfam" id="PF00223">
    <property type="entry name" value="PsaA_PsaB"/>
    <property type="match status" value="2"/>
</dbReference>
<dbReference type="GO" id="GO:0015979">
    <property type="term" value="P:photosynthesis"/>
    <property type="evidence" value="ECO:0007669"/>
    <property type="project" value="InterPro"/>
</dbReference>
<evidence type="ECO:0000313" key="2">
    <source>
        <dbReference type="Proteomes" id="UP000290289"/>
    </source>
</evidence>
<organism evidence="1 2">
    <name type="scientific">Malus domestica</name>
    <name type="common">Apple</name>
    <name type="synonym">Pyrus malus</name>
    <dbReference type="NCBI Taxonomy" id="3750"/>
    <lineage>
        <taxon>Eukaryota</taxon>
        <taxon>Viridiplantae</taxon>
        <taxon>Streptophyta</taxon>
        <taxon>Embryophyta</taxon>
        <taxon>Tracheophyta</taxon>
        <taxon>Spermatophyta</taxon>
        <taxon>Magnoliopsida</taxon>
        <taxon>eudicotyledons</taxon>
        <taxon>Gunneridae</taxon>
        <taxon>Pentapetalae</taxon>
        <taxon>rosids</taxon>
        <taxon>fabids</taxon>
        <taxon>Rosales</taxon>
        <taxon>Rosaceae</taxon>
        <taxon>Amygdaloideae</taxon>
        <taxon>Maleae</taxon>
        <taxon>Malus</taxon>
    </lineage>
</organism>
<name>A0A498I3U8_MALDO</name>
<dbReference type="Proteomes" id="UP000290289">
    <property type="component" value="Chromosome 15"/>
</dbReference>